<dbReference type="SUPFAM" id="SSF143422">
    <property type="entry name" value="Transposase IS200-like"/>
    <property type="match status" value="1"/>
</dbReference>
<dbReference type="EMBL" id="JBHRYQ010000001">
    <property type="protein sequence ID" value="MFC3809254.1"/>
    <property type="molecule type" value="Genomic_DNA"/>
</dbReference>
<proteinExistence type="predicted"/>
<dbReference type="Gene3D" id="3.30.70.1290">
    <property type="entry name" value="Transposase IS200-like"/>
    <property type="match status" value="1"/>
</dbReference>
<organism evidence="2 3">
    <name type="scientific">Lacihabitans lacunae</name>
    <dbReference type="NCBI Taxonomy" id="1028214"/>
    <lineage>
        <taxon>Bacteria</taxon>
        <taxon>Pseudomonadati</taxon>
        <taxon>Bacteroidota</taxon>
        <taxon>Cytophagia</taxon>
        <taxon>Cytophagales</taxon>
        <taxon>Leadbetterellaceae</taxon>
        <taxon>Lacihabitans</taxon>
    </lineage>
</organism>
<feature type="domain" description="Transposase IS200-like" evidence="1">
    <location>
        <begin position="5"/>
        <end position="119"/>
    </location>
</feature>
<evidence type="ECO:0000313" key="2">
    <source>
        <dbReference type="EMBL" id="MFC3809254.1"/>
    </source>
</evidence>
<dbReference type="InterPro" id="IPR036515">
    <property type="entry name" value="Transposase_17_sf"/>
</dbReference>
<dbReference type="Proteomes" id="UP001595616">
    <property type="component" value="Unassembled WGS sequence"/>
</dbReference>
<keyword evidence="3" id="KW-1185">Reference proteome</keyword>
<dbReference type="Pfam" id="PF01797">
    <property type="entry name" value="Y1_Tnp"/>
    <property type="match status" value="1"/>
</dbReference>
<dbReference type="NCBIfam" id="NF033573">
    <property type="entry name" value="transpos_IS200"/>
    <property type="match status" value="1"/>
</dbReference>
<reference evidence="3" key="1">
    <citation type="journal article" date="2019" name="Int. J. Syst. Evol. Microbiol.">
        <title>The Global Catalogue of Microorganisms (GCM) 10K type strain sequencing project: providing services to taxonomists for standard genome sequencing and annotation.</title>
        <authorList>
            <consortium name="The Broad Institute Genomics Platform"/>
            <consortium name="The Broad Institute Genome Sequencing Center for Infectious Disease"/>
            <person name="Wu L."/>
            <person name="Ma J."/>
        </authorList>
    </citation>
    <scope>NUCLEOTIDE SEQUENCE [LARGE SCALE GENOMIC DNA]</scope>
    <source>
        <strain evidence="3">CECT 7956</strain>
    </source>
</reference>
<dbReference type="SMART" id="SM01321">
    <property type="entry name" value="Y1_Tnp"/>
    <property type="match status" value="1"/>
</dbReference>
<dbReference type="RefSeq" id="WP_379834060.1">
    <property type="nucleotide sequence ID" value="NZ_JBHRYQ010000001.1"/>
</dbReference>
<comment type="caution">
    <text evidence="2">The sequence shown here is derived from an EMBL/GenBank/DDBJ whole genome shotgun (WGS) entry which is preliminary data.</text>
</comment>
<evidence type="ECO:0000259" key="1">
    <source>
        <dbReference type="SMART" id="SM01321"/>
    </source>
</evidence>
<dbReference type="PANTHER" id="PTHR33360:SF2">
    <property type="entry name" value="TRANSPOSASE FOR INSERTION SEQUENCE ELEMENT IS200"/>
    <property type="match status" value="1"/>
</dbReference>
<gene>
    <name evidence="2" type="primary">tnpA</name>
    <name evidence="2" type="ORF">ACFOOI_01190</name>
</gene>
<accession>A0ABV7YRI3</accession>
<sequence length="156" mass="18146">MANTYTQLYTHIIFAVKGRSSLISPIWEAELYKYITGTISNKNQKMMIINGMPDHVHILVGLKPDCNLSDLIRDVKVASTKWIHENKHVVGKFEWQTGFGAFSVSQSGIDAVIKYILNQKEHHNKKTFKEEYTEFLKAYQIDFKPEYIFKDIEDKD</sequence>
<protein>
    <submittedName>
        <fullName evidence="2">IS200/IS605 family transposase</fullName>
    </submittedName>
</protein>
<evidence type="ECO:0000313" key="3">
    <source>
        <dbReference type="Proteomes" id="UP001595616"/>
    </source>
</evidence>
<dbReference type="InterPro" id="IPR002686">
    <property type="entry name" value="Transposase_17"/>
</dbReference>
<dbReference type="PANTHER" id="PTHR33360">
    <property type="entry name" value="TRANSPOSASE FOR INSERTION SEQUENCE ELEMENT IS200"/>
    <property type="match status" value="1"/>
</dbReference>
<name>A0ABV7YRI3_9BACT</name>